<dbReference type="EMBL" id="QXFX01000857">
    <property type="protein sequence ID" value="KAE9102440.1"/>
    <property type="molecule type" value="Genomic_DNA"/>
</dbReference>
<evidence type="ECO:0000313" key="3">
    <source>
        <dbReference type="EMBL" id="KAE9170092.1"/>
    </source>
</evidence>
<dbReference type="Proteomes" id="UP000476176">
    <property type="component" value="Unassembled WGS sequence"/>
</dbReference>
<organism evidence="2 5">
    <name type="scientific">Phytophthora fragariae</name>
    <dbReference type="NCBI Taxonomy" id="53985"/>
    <lineage>
        <taxon>Eukaryota</taxon>
        <taxon>Sar</taxon>
        <taxon>Stramenopiles</taxon>
        <taxon>Oomycota</taxon>
        <taxon>Peronosporomycetes</taxon>
        <taxon>Peronosporales</taxon>
        <taxon>Peronosporaceae</taxon>
        <taxon>Phytophthora</taxon>
    </lineage>
</organism>
<evidence type="ECO:0000313" key="5">
    <source>
        <dbReference type="Proteomes" id="UP000488956"/>
    </source>
</evidence>
<comment type="caution">
    <text evidence="2">The sequence shown here is derived from an EMBL/GenBank/DDBJ whole genome shotgun (WGS) entry which is preliminary data.</text>
</comment>
<evidence type="ECO:0000256" key="1">
    <source>
        <dbReference type="SAM" id="SignalP"/>
    </source>
</evidence>
<accession>A0A6G0KYK3</accession>
<keyword evidence="1" id="KW-0732">Signal</keyword>
<dbReference type="EMBL" id="QXGC01004306">
    <property type="protein sequence ID" value="KAE9170092.1"/>
    <property type="molecule type" value="Genomic_DNA"/>
</dbReference>
<dbReference type="Proteomes" id="UP000488956">
    <property type="component" value="Unassembled WGS sequence"/>
</dbReference>
<feature type="signal peptide" evidence="1">
    <location>
        <begin position="1"/>
        <end position="20"/>
    </location>
</feature>
<sequence>MWKIHELFTSYAVCLVAVVGEEGERKLQESRQGRDLRHTGLGNVQCVCSAFLQRTSS</sequence>
<protein>
    <submittedName>
        <fullName evidence="2">Uncharacterized protein</fullName>
    </submittedName>
</protein>
<gene>
    <name evidence="3" type="ORF">PF004_g27985</name>
    <name evidence="2" type="ORF">PF010_g14109</name>
</gene>
<evidence type="ECO:0000313" key="4">
    <source>
        <dbReference type="Proteomes" id="UP000476176"/>
    </source>
</evidence>
<reference evidence="4 5" key="1">
    <citation type="submission" date="2018-09" db="EMBL/GenBank/DDBJ databases">
        <title>Genomic investigation of the strawberry pathogen Phytophthora fragariae indicates pathogenicity is determined by transcriptional variation in three key races.</title>
        <authorList>
            <person name="Adams T.M."/>
            <person name="Armitage A.D."/>
            <person name="Sobczyk M.K."/>
            <person name="Bates H.J."/>
            <person name="Dunwell J.M."/>
            <person name="Nellist C.F."/>
            <person name="Harrison R.J."/>
        </authorList>
    </citation>
    <scope>NUCLEOTIDE SEQUENCE [LARGE SCALE GENOMIC DNA]</scope>
    <source>
        <strain evidence="3 4">BC-23</strain>
        <strain evidence="2 5">ONT-3</strain>
    </source>
</reference>
<feature type="chain" id="PRO_5036384531" evidence="1">
    <location>
        <begin position="21"/>
        <end position="57"/>
    </location>
</feature>
<proteinExistence type="predicted"/>
<evidence type="ECO:0000313" key="2">
    <source>
        <dbReference type="EMBL" id="KAE9102440.1"/>
    </source>
</evidence>
<name>A0A6G0KYK3_9STRA</name>
<dbReference type="AlphaFoldDB" id="A0A6G0KYK3"/>